<dbReference type="Gene3D" id="1.20.144.10">
    <property type="entry name" value="Phosphatidic acid phosphatase type 2/haloperoxidase"/>
    <property type="match status" value="1"/>
</dbReference>
<dbReference type="PANTHER" id="PTHR31310:SF11">
    <property type="entry name" value="INOSITOL PHOSPHORYLCERAMIDE SYNTHASE CATALYTIC SUBUNIT AUR1"/>
    <property type="match status" value="1"/>
</dbReference>
<keyword evidence="9" id="KW-1185">Reference proteome</keyword>
<dbReference type="GO" id="GO:0030148">
    <property type="term" value="P:sphingolipid biosynthetic process"/>
    <property type="evidence" value="ECO:0007669"/>
    <property type="project" value="TreeGrafter"/>
</dbReference>
<evidence type="ECO:0000256" key="4">
    <source>
        <dbReference type="ARBA" id="ARBA00023136"/>
    </source>
</evidence>
<dbReference type="GO" id="GO:0006676">
    <property type="term" value="P:mannosyl diphosphorylinositol ceramide metabolic process"/>
    <property type="evidence" value="ECO:0007669"/>
    <property type="project" value="TreeGrafter"/>
</dbReference>
<dbReference type="GO" id="GO:0016020">
    <property type="term" value="C:membrane"/>
    <property type="evidence" value="ECO:0007669"/>
    <property type="project" value="UniProtKB-SubCell"/>
</dbReference>
<evidence type="ECO:0000256" key="5">
    <source>
        <dbReference type="SAM" id="MobiDB-lite"/>
    </source>
</evidence>
<dbReference type="GO" id="GO:0070916">
    <property type="term" value="C:inositol phosphoceramide synthase complex"/>
    <property type="evidence" value="ECO:0007669"/>
    <property type="project" value="TreeGrafter"/>
</dbReference>
<dbReference type="SUPFAM" id="SSF48317">
    <property type="entry name" value="Acid phosphatase/Vanadium-dependent haloperoxidase"/>
    <property type="match status" value="1"/>
</dbReference>
<dbReference type="AlphaFoldDB" id="A0A4Y9Z1R5"/>
<evidence type="ECO:0000313" key="9">
    <source>
        <dbReference type="Proteomes" id="UP000298327"/>
    </source>
</evidence>
<feature type="transmembrane region" description="Helical" evidence="6">
    <location>
        <begin position="48"/>
        <end position="65"/>
    </location>
</feature>
<dbReference type="STRING" id="205917.A0A4Y9Z1R5"/>
<feature type="domain" description="Phosphatidic acid phosphatase type 2/haloperoxidase" evidence="7">
    <location>
        <begin position="178"/>
        <end position="317"/>
    </location>
</feature>
<keyword evidence="3 6" id="KW-1133">Transmembrane helix</keyword>
<evidence type="ECO:0000313" key="8">
    <source>
        <dbReference type="EMBL" id="TFY68776.1"/>
    </source>
</evidence>
<evidence type="ECO:0000259" key="7">
    <source>
        <dbReference type="SMART" id="SM00014"/>
    </source>
</evidence>
<accession>A0A4Y9Z1R5</accession>
<sequence length="461" mass="51049">MSSRNSLVRTANRIYAALIAAVGRLDKSLSPRDTIRRLQNHSFTLSDTIYLFHIALATFWITLMQSPGFPLKLLIPVLYNIALLIPFTSQFFVPATPIFAWLLTYYSSRFIPDDKRPSVSVSVLPTLESVLYGANVSDILTRFTHPVLDVIAWIPYGVGHFTFPFVVAVFIWLFRPKQVLHLWARVFGYLNLVGVVVQILFPCAAPWYEVIFGLTPADYSMLGSPGGLLRIDNIFHSHGYTVAFSHAPVVFGAVPSLHSACATIEALFLSHFFPQTTKYVWAYAGTLYWSTMYLTHHYLIDVVGGSCLAIAFFYVFLPDEFKGPAATAGPNGFPGSNGTGRLSKYEIYDLEAPRPRRGGGGMDGADYELSSDVSSPHASDEEDNIAYRSPAPETPRSSMPLIGNERKKPRTQAPRRSHKHTASIASLIRADDRVEEGWSPIGTGSFMFPPTPTQNGTPKAT</sequence>
<dbReference type="Proteomes" id="UP000298327">
    <property type="component" value="Unassembled WGS sequence"/>
</dbReference>
<feature type="transmembrane region" description="Helical" evidence="6">
    <location>
        <begin position="298"/>
        <end position="317"/>
    </location>
</feature>
<dbReference type="InterPro" id="IPR036938">
    <property type="entry name" value="PAP2/HPO_sf"/>
</dbReference>
<proteinExistence type="predicted"/>
<reference evidence="8 9" key="1">
    <citation type="submission" date="2019-02" db="EMBL/GenBank/DDBJ databases">
        <title>Genome sequencing of the rare red list fungi Dentipellis fragilis.</title>
        <authorList>
            <person name="Buettner E."/>
            <person name="Kellner H."/>
        </authorList>
    </citation>
    <scope>NUCLEOTIDE SEQUENCE [LARGE SCALE GENOMIC DNA]</scope>
    <source>
        <strain evidence="8 9">DSM 105465</strain>
    </source>
</reference>
<feature type="transmembrane region" description="Helical" evidence="6">
    <location>
        <begin position="186"/>
        <end position="208"/>
    </location>
</feature>
<dbReference type="InterPro" id="IPR000326">
    <property type="entry name" value="PAP2/HPO"/>
</dbReference>
<dbReference type="SMART" id="SM00014">
    <property type="entry name" value="acidPPc"/>
    <property type="match status" value="1"/>
</dbReference>
<keyword evidence="2 6" id="KW-0812">Transmembrane</keyword>
<evidence type="ECO:0000256" key="3">
    <source>
        <dbReference type="ARBA" id="ARBA00022989"/>
    </source>
</evidence>
<keyword evidence="4 6" id="KW-0472">Membrane</keyword>
<feature type="compositionally biased region" description="Basic residues" evidence="5">
    <location>
        <begin position="407"/>
        <end position="421"/>
    </location>
</feature>
<comment type="subcellular location">
    <subcellularLocation>
        <location evidence="1">Membrane</location>
        <topology evidence="1">Multi-pass membrane protein</topology>
    </subcellularLocation>
</comment>
<organism evidence="8 9">
    <name type="scientific">Dentipellis fragilis</name>
    <dbReference type="NCBI Taxonomy" id="205917"/>
    <lineage>
        <taxon>Eukaryota</taxon>
        <taxon>Fungi</taxon>
        <taxon>Dikarya</taxon>
        <taxon>Basidiomycota</taxon>
        <taxon>Agaricomycotina</taxon>
        <taxon>Agaricomycetes</taxon>
        <taxon>Russulales</taxon>
        <taxon>Hericiaceae</taxon>
        <taxon>Dentipellis</taxon>
    </lineage>
</organism>
<dbReference type="CDD" id="cd03386">
    <property type="entry name" value="PAP2_Aur1_like"/>
    <property type="match status" value="1"/>
</dbReference>
<protein>
    <recommendedName>
        <fullName evidence="7">Phosphatidic acid phosphatase type 2/haloperoxidase domain-containing protein</fullName>
    </recommendedName>
</protein>
<evidence type="ECO:0000256" key="6">
    <source>
        <dbReference type="SAM" id="Phobius"/>
    </source>
</evidence>
<gene>
    <name evidence="8" type="ORF">EVG20_g3425</name>
</gene>
<dbReference type="PANTHER" id="PTHR31310">
    <property type="match status" value="1"/>
</dbReference>
<name>A0A4Y9Z1R5_9AGAM</name>
<evidence type="ECO:0000256" key="2">
    <source>
        <dbReference type="ARBA" id="ARBA00022692"/>
    </source>
</evidence>
<dbReference type="InterPro" id="IPR026841">
    <property type="entry name" value="Aur1/Ipt1"/>
</dbReference>
<dbReference type="EMBL" id="SEOQ01000153">
    <property type="protein sequence ID" value="TFY68776.1"/>
    <property type="molecule type" value="Genomic_DNA"/>
</dbReference>
<comment type="caution">
    <text evidence="8">The sequence shown here is derived from an EMBL/GenBank/DDBJ whole genome shotgun (WGS) entry which is preliminary data.</text>
</comment>
<feature type="transmembrane region" description="Helical" evidence="6">
    <location>
        <begin position="150"/>
        <end position="174"/>
    </location>
</feature>
<dbReference type="OrthoDB" id="5784at2759"/>
<evidence type="ECO:0000256" key="1">
    <source>
        <dbReference type="ARBA" id="ARBA00004141"/>
    </source>
</evidence>
<dbReference type="Pfam" id="PF14378">
    <property type="entry name" value="PAP2_3"/>
    <property type="match status" value="1"/>
</dbReference>
<feature type="region of interest" description="Disordered" evidence="5">
    <location>
        <begin position="352"/>
        <end position="461"/>
    </location>
</feature>
<feature type="transmembrane region" description="Helical" evidence="6">
    <location>
        <begin position="77"/>
        <end position="103"/>
    </location>
</feature>
<dbReference type="InterPro" id="IPR052185">
    <property type="entry name" value="IPC_Synthase-Related"/>
</dbReference>